<accession>A0ABV5WCD7</accession>
<protein>
    <submittedName>
        <fullName evidence="1">Uncharacterized protein</fullName>
    </submittedName>
</protein>
<dbReference type="EMBL" id="JBHMAF010000023">
    <property type="protein sequence ID" value="MFB9758244.1"/>
    <property type="molecule type" value="Genomic_DNA"/>
</dbReference>
<evidence type="ECO:0000313" key="2">
    <source>
        <dbReference type="Proteomes" id="UP001589609"/>
    </source>
</evidence>
<comment type="caution">
    <text evidence="1">The sequence shown here is derived from an EMBL/GenBank/DDBJ whole genome shotgun (WGS) entry which is preliminary data.</text>
</comment>
<keyword evidence="2" id="KW-1185">Reference proteome</keyword>
<dbReference type="RefSeq" id="WP_342045439.1">
    <property type="nucleotide sequence ID" value="NZ_JBHMAF010000023.1"/>
</dbReference>
<gene>
    <name evidence="1" type="ORF">ACFFMS_06870</name>
</gene>
<organism evidence="1 2">
    <name type="scientific">Ectobacillus funiculus</name>
    <dbReference type="NCBI Taxonomy" id="137993"/>
    <lineage>
        <taxon>Bacteria</taxon>
        <taxon>Bacillati</taxon>
        <taxon>Bacillota</taxon>
        <taxon>Bacilli</taxon>
        <taxon>Bacillales</taxon>
        <taxon>Bacillaceae</taxon>
        <taxon>Ectobacillus</taxon>
    </lineage>
</organism>
<evidence type="ECO:0000313" key="1">
    <source>
        <dbReference type="EMBL" id="MFB9758244.1"/>
    </source>
</evidence>
<reference evidence="1 2" key="1">
    <citation type="submission" date="2024-09" db="EMBL/GenBank/DDBJ databases">
        <authorList>
            <person name="Sun Q."/>
            <person name="Mori K."/>
        </authorList>
    </citation>
    <scope>NUCLEOTIDE SEQUENCE [LARGE SCALE GENOMIC DNA]</scope>
    <source>
        <strain evidence="1 2">JCM 11201</strain>
    </source>
</reference>
<name>A0ABV5WCD7_9BACI</name>
<sequence length="77" mass="8300">MNFAPMVVNFLGMKINTLDHDSAATVGPYLQVDTFVSEKRNYGFGEENGDFAFINIPISAVNDPDVIDSTSAKGSVV</sequence>
<proteinExistence type="predicted"/>
<dbReference type="Proteomes" id="UP001589609">
    <property type="component" value="Unassembled WGS sequence"/>
</dbReference>